<keyword evidence="4" id="KW-0472">Membrane</keyword>
<sequence length="82" mass="9474">MNKLRKMIPRYFRALRNKETPLMAKILALFSLAYILLPADVIPDIFPFVGYIDDAVLTAGLLYFSNKMIPEEVIEEVKKIEN</sequence>
<feature type="domain" description="DUF1232" evidence="5">
    <location>
        <begin position="24"/>
        <end position="58"/>
    </location>
</feature>
<evidence type="ECO:0000256" key="4">
    <source>
        <dbReference type="ARBA" id="ARBA00023136"/>
    </source>
</evidence>
<keyword evidence="2" id="KW-0812">Transmembrane</keyword>
<evidence type="ECO:0000313" key="6">
    <source>
        <dbReference type="EMBL" id="MCA2096325.1"/>
    </source>
</evidence>
<gene>
    <name evidence="6" type="ORF">LDJ82_05270</name>
</gene>
<comment type="subcellular location">
    <subcellularLocation>
        <location evidence="1">Endomembrane system</location>
        <topology evidence="1">Multi-pass membrane protein</topology>
    </subcellularLocation>
</comment>
<evidence type="ECO:0000313" key="7">
    <source>
        <dbReference type="Proteomes" id="UP001198374"/>
    </source>
</evidence>
<evidence type="ECO:0000256" key="1">
    <source>
        <dbReference type="ARBA" id="ARBA00004127"/>
    </source>
</evidence>
<dbReference type="InterPro" id="IPR010652">
    <property type="entry name" value="DUF1232"/>
</dbReference>
<protein>
    <submittedName>
        <fullName evidence="6">DUF1232 domain-containing protein</fullName>
    </submittedName>
</protein>
<dbReference type="Pfam" id="PF06803">
    <property type="entry name" value="DUF1232"/>
    <property type="match status" value="1"/>
</dbReference>
<keyword evidence="3" id="KW-1133">Transmembrane helix</keyword>
<organism evidence="6 7">
    <name type="scientific">Anaerococcus degeneri</name>
    <dbReference type="NCBI Taxonomy" id="361500"/>
    <lineage>
        <taxon>Bacteria</taxon>
        <taxon>Bacillati</taxon>
        <taxon>Bacillota</taxon>
        <taxon>Tissierellia</taxon>
        <taxon>Tissierellales</taxon>
        <taxon>Peptoniphilaceae</taxon>
        <taxon>Anaerococcus</taxon>
    </lineage>
</organism>
<accession>A0ABS7YX62</accession>
<keyword evidence="7" id="KW-1185">Reference proteome</keyword>
<dbReference type="Proteomes" id="UP001198374">
    <property type="component" value="Unassembled WGS sequence"/>
</dbReference>
<evidence type="ECO:0000259" key="5">
    <source>
        <dbReference type="Pfam" id="PF06803"/>
    </source>
</evidence>
<evidence type="ECO:0000256" key="2">
    <source>
        <dbReference type="ARBA" id="ARBA00022692"/>
    </source>
</evidence>
<proteinExistence type="predicted"/>
<evidence type="ECO:0000256" key="3">
    <source>
        <dbReference type="ARBA" id="ARBA00022989"/>
    </source>
</evidence>
<comment type="caution">
    <text evidence="6">The sequence shown here is derived from an EMBL/GenBank/DDBJ whole genome shotgun (WGS) entry which is preliminary data.</text>
</comment>
<dbReference type="EMBL" id="JAIWIY010000001">
    <property type="protein sequence ID" value="MCA2096325.1"/>
    <property type="molecule type" value="Genomic_DNA"/>
</dbReference>
<reference evidence="7" key="1">
    <citation type="submission" date="2023-07" db="EMBL/GenBank/DDBJ databases">
        <title>FDA dAtabase for Regulatory Grade micrObial Sequences (FDA-ARGOS): Supporting development and validation of Infectious Disease Dx tests.</title>
        <authorList>
            <person name="Sproer C."/>
            <person name="Gronow S."/>
            <person name="Severitt S."/>
            <person name="Schroder I."/>
            <person name="Tallon L."/>
            <person name="Sadzewicz L."/>
            <person name="Zhao X."/>
            <person name="Boylan J."/>
            <person name="Ott S."/>
            <person name="Bowen H."/>
            <person name="Vavikolanu K."/>
            <person name="Hazen T."/>
            <person name="Aluvathingal J."/>
            <person name="Nadendla S."/>
            <person name="Lowell S."/>
            <person name="Myers T."/>
            <person name="Yan Y."/>
        </authorList>
    </citation>
    <scope>NUCLEOTIDE SEQUENCE [LARGE SCALE GENOMIC DNA]</scope>
    <source>
        <strain evidence="7">FDAARGOS_1538</strain>
    </source>
</reference>
<dbReference type="RefSeq" id="WP_209774970.1">
    <property type="nucleotide sequence ID" value="NZ_JAGGLO010000011.1"/>
</dbReference>
<name>A0ABS7YX62_9FIRM</name>